<organism evidence="1 2">
    <name type="scientific">Pradoshia eiseniae</name>
    <dbReference type="NCBI Taxonomy" id="2064768"/>
    <lineage>
        <taxon>Bacteria</taxon>
        <taxon>Bacillati</taxon>
        <taxon>Bacillota</taxon>
        <taxon>Bacilli</taxon>
        <taxon>Bacillales</taxon>
        <taxon>Bacillaceae</taxon>
        <taxon>Pradoshia</taxon>
    </lineage>
</organism>
<dbReference type="EMBL" id="PKOZ01000004">
    <property type="protein sequence ID" value="PQD95476.1"/>
    <property type="molecule type" value="Genomic_DNA"/>
</dbReference>
<sequence length="73" mass="7654">MPGIVGVVQILQIGSSGVFNVGDIYKVTPYSNAKTFSGAGSFNTGDYVAVNNPYSATNTYDADVIDEPIAFTL</sequence>
<dbReference type="OrthoDB" id="2691926at2"/>
<dbReference type="Pfam" id="PF10676">
    <property type="entry name" value="gerPA"/>
    <property type="match status" value="1"/>
</dbReference>
<evidence type="ECO:0000313" key="2">
    <source>
        <dbReference type="Proteomes" id="UP000239663"/>
    </source>
</evidence>
<gene>
    <name evidence="1" type="ORF">CYL18_09330</name>
</gene>
<keyword evidence="2" id="KW-1185">Reference proteome</keyword>
<dbReference type="Proteomes" id="UP000239663">
    <property type="component" value="Unassembled WGS sequence"/>
</dbReference>
<dbReference type="PANTHER" id="PTHR37808:SF3">
    <property type="entry name" value="SPORE GERMINATION PROTEIN GERPA-RELATED"/>
    <property type="match status" value="1"/>
</dbReference>
<reference evidence="1 2" key="1">
    <citation type="submission" date="2017-12" db="EMBL/GenBank/DDBJ databases">
        <title>Taxonomic description and draft genome of Pradoshia cofamensis Gen. nov., sp. nov., a thermotolerant bacillale isolated from anterior gut of earthworm Eisenia fetida.</title>
        <authorList>
            <person name="Saha T."/>
            <person name="Chakraborty R."/>
        </authorList>
    </citation>
    <scope>NUCLEOTIDE SEQUENCE [LARGE SCALE GENOMIC DNA]</scope>
    <source>
        <strain evidence="1 2">EAG3</strain>
    </source>
</reference>
<dbReference type="AlphaFoldDB" id="A0A2S7N0C9"/>
<evidence type="ECO:0000313" key="1">
    <source>
        <dbReference type="EMBL" id="PQD95476.1"/>
    </source>
</evidence>
<proteinExistence type="predicted"/>
<dbReference type="PANTHER" id="PTHR37808">
    <property type="entry name" value="SPORE GERMINATION PROTEIN-LIKE PROTEIN YDZR-RELATED"/>
    <property type="match status" value="1"/>
</dbReference>
<dbReference type="RefSeq" id="WP_104849231.1">
    <property type="nucleotide sequence ID" value="NZ_PKOZ01000004.1"/>
</dbReference>
<accession>A0A2S7N0C9</accession>
<dbReference type="InterPro" id="IPR019618">
    <property type="entry name" value="Spore_germination_GerPA"/>
</dbReference>
<protein>
    <submittedName>
        <fullName evidence="1">Spore gernimation protein GerPA</fullName>
    </submittedName>
</protein>
<name>A0A2S7N0C9_9BACI</name>
<comment type="caution">
    <text evidence="1">The sequence shown here is derived from an EMBL/GenBank/DDBJ whole genome shotgun (WGS) entry which is preliminary data.</text>
</comment>